<comment type="caution">
    <text evidence="1">The sequence shown here is derived from an EMBL/GenBank/DDBJ whole genome shotgun (WGS) entry which is preliminary data.</text>
</comment>
<evidence type="ECO:0000313" key="1">
    <source>
        <dbReference type="EMBL" id="POZ80244.1"/>
    </source>
</evidence>
<dbReference type="Gene3D" id="1.10.10.10">
    <property type="entry name" value="Winged helix-like DNA-binding domain superfamily/Winged helix DNA-binding domain"/>
    <property type="match status" value="1"/>
</dbReference>
<dbReference type="Proteomes" id="UP000238655">
    <property type="component" value="Unassembled WGS sequence"/>
</dbReference>
<name>A0A2S5DMC4_9BURK</name>
<sequence>MEFEVNEYGVPQYPRSDARKLLVLLAAIDCLEKPTLVTLTRFTGQNKGTINADVERLREQFGVQIDKEGAVYSIRSWGEVLKKGGVKKCLRG</sequence>
<accession>A0A2S5DMC4</accession>
<evidence type="ECO:0008006" key="3">
    <source>
        <dbReference type="Google" id="ProtNLM"/>
    </source>
</evidence>
<gene>
    <name evidence="1" type="ORF">C3743_40440</name>
</gene>
<reference evidence="1 2" key="1">
    <citation type="submission" date="2018-01" db="EMBL/GenBank/DDBJ databases">
        <title>Successful Treatment of Persistent Burkholderia cepacia Bacteremia with Ceftazidime-Avibactam.</title>
        <authorList>
            <person name="Tamma P."/>
            <person name="Fan Y."/>
            <person name="Bergman Y."/>
            <person name="Sick-Samuels A."/>
            <person name="Hsu A."/>
            <person name="Timp W."/>
            <person name="Simner P."/>
        </authorList>
    </citation>
    <scope>NUCLEOTIDE SEQUENCE [LARGE SCALE GENOMIC DNA]</scope>
    <source>
        <strain evidence="1 2">170816</strain>
    </source>
</reference>
<dbReference type="AlphaFoldDB" id="A0A2S5DMC4"/>
<dbReference type="EMBL" id="PQVP01000006">
    <property type="protein sequence ID" value="POZ80244.1"/>
    <property type="molecule type" value="Genomic_DNA"/>
</dbReference>
<evidence type="ECO:0000313" key="2">
    <source>
        <dbReference type="Proteomes" id="UP000238655"/>
    </source>
</evidence>
<dbReference type="InterPro" id="IPR036388">
    <property type="entry name" value="WH-like_DNA-bd_sf"/>
</dbReference>
<proteinExistence type="predicted"/>
<protein>
    <recommendedName>
        <fullName evidence="3">Helix-turn-helix type 11 domain-containing protein</fullName>
    </recommendedName>
</protein>
<organism evidence="1 2">
    <name type="scientific">Burkholderia contaminans</name>
    <dbReference type="NCBI Taxonomy" id="488447"/>
    <lineage>
        <taxon>Bacteria</taxon>
        <taxon>Pseudomonadati</taxon>
        <taxon>Pseudomonadota</taxon>
        <taxon>Betaproteobacteria</taxon>
        <taxon>Burkholderiales</taxon>
        <taxon>Burkholderiaceae</taxon>
        <taxon>Burkholderia</taxon>
        <taxon>Burkholderia cepacia complex</taxon>
    </lineage>
</organism>
<dbReference type="RefSeq" id="WP_059896863.1">
    <property type="nucleotide sequence ID" value="NZ_PQVP01000006.1"/>
</dbReference>